<dbReference type="Pfam" id="PF04055">
    <property type="entry name" value="Radical_SAM"/>
    <property type="match status" value="1"/>
</dbReference>
<evidence type="ECO:0000256" key="2">
    <source>
        <dbReference type="ARBA" id="ARBA00022485"/>
    </source>
</evidence>
<evidence type="ECO:0000256" key="1">
    <source>
        <dbReference type="ARBA" id="ARBA00001966"/>
    </source>
</evidence>
<feature type="domain" description="Radical SAM core" evidence="7">
    <location>
        <begin position="18"/>
        <end position="261"/>
    </location>
</feature>
<evidence type="ECO:0000256" key="4">
    <source>
        <dbReference type="ARBA" id="ARBA00022723"/>
    </source>
</evidence>
<keyword evidence="4" id="KW-0479">Metal-binding</keyword>
<keyword evidence="5" id="KW-0408">Iron</keyword>
<dbReference type="SFLD" id="SFLDG01091">
    <property type="entry name" value="uncharacterized_CHP01210-like"/>
    <property type="match status" value="1"/>
</dbReference>
<evidence type="ECO:0000256" key="6">
    <source>
        <dbReference type="ARBA" id="ARBA00023014"/>
    </source>
</evidence>
<dbReference type="PROSITE" id="PS51918">
    <property type="entry name" value="RADICAL_SAM"/>
    <property type="match status" value="1"/>
</dbReference>
<evidence type="ECO:0000256" key="3">
    <source>
        <dbReference type="ARBA" id="ARBA00022691"/>
    </source>
</evidence>
<keyword evidence="2" id="KW-0004">4Fe-4S</keyword>
<comment type="cofactor">
    <cofactor evidence="1">
        <name>[4Fe-4S] cluster</name>
        <dbReference type="ChEBI" id="CHEBI:49883"/>
    </cofactor>
</comment>
<keyword evidence="3" id="KW-0949">S-adenosyl-L-methionine</keyword>
<dbReference type="NCBIfam" id="TIGR01212">
    <property type="entry name" value="TIGR01212 family radical SAM protein"/>
    <property type="match status" value="1"/>
</dbReference>
<dbReference type="InterPro" id="IPR006638">
    <property type="entry name" value="Elp3/MiaA/NifB-like_rSAM"/>
</dbReference>
<dbReference type="InterPro" id="IPR039661">
    <property type="entry name" value="ELP3"/>
</dbReference>
<dbReference type="InterPro" id="IPR032432">
    <property type="entry name" value="Radical_SAM_C"/>
</dbReference>
<evidence type="ECO:0000313" key="9">
    <source>
        <dbReference type="Proteomes" id="UP001596020"/>
    </source>
</evidence>
<keyword evidence="6" id="KW-0411">Iron-sulfur</keyword>
<gene>
    <name evidence="8" type="ORF">ACFO3G_09155</name>
</gene>
<dbReference type="InterPro" id="IPR058240">
    <property type="entry name" value="rSAM_sf"/>
</dbReference>
<dbReference type="PANTHER" id="PTHR11135">
    <property type="entry name" value="HISTONE ACETYLTRANSFERASE-RELATED"/>
    <property type="match status" value="1"/>
</dbReference>
<dbReference type="InterPro" id="IPR005911">
    <property type="entry name" value="YhcC-like"/>
</dbReference>
<proteinExistence type="predicted"/>
<evidence type="ECO:0000256" key="5">
    <source>
        <dbReference type="ARBA" id="ARBA00023004"/>
    </source>
</evidence>
<evidence type="ECO:0000313" key="8">
    <source>
        <dbReference type="EMBL" id="MFC4666757.1"/>
    </source>
</evidence>
<accession>A0ABV9K9L6</accession>
<reference evidence="9" key="1">
    <citation type="journal article" date="2019" name="Int. J. Syst. Evol. Microbiol.">
        <title>The Global Catalogue of Microorganisms (GCM) 10K type strain sequencing project: providing services to taxonomists for standard genome sequencing and annotation.</title>
        <authorList>
            <consortium name="The Broad Institute Genomics Platform"/>
            <consortium name="The Broad Institute Genome Sequencing Center for Infectious Disease"/>
            <person name="Wu L."/>
            <person name="Ma J."/>
        </authorList>
    </citation>
    <scope>NUCLEOTIDE SEQUENCE [LARGE SCALE GENOMIC DNA]</scope>
    <source>
        <strain evidence="9">CGMCC 4.7357</strain>
    </source>
</reference>
<dbReference type="SUPFAM" id="SSF102114">
    <property type="entry name" value="Radical SAM enzymes"/>
    <property type="match status" value="1"/>
</dbReference>
<dbReference type="PANTHER" id="PTHR11135:SF1">
    <property type="entry name" value="PROTEIN YHCC"/>
    <property type="match status" value="1"/>
</dbReference>
<dbReference type="Pfam" id="PF16199">
    <property type="entry name" value="Radical_SAM_C"/>
    <property type="match status" value="1"/>
</dbReference>
<keyword evidence="9" id="KW-1185">Reference proteome</keyword>
<dbReference type="SMART" id="SM00729">
    <property type="entry name" value="Elp3"/>
    <property type="match status" value="1"/>
</dbReference>
<dbReference type="Proteomes" id="UP001596020">
    <property type="component" value="Unassembled WGS sequence"/>
</dbReference>
<comment type="caution">
    <text evidence="8">The sequence shown here is derived from an EMBL/GenBank/DDBJ whole genome shotgun (WGS) entry which is preliminary data.</text>
</comment>
<evidence type="ECO:0000259" key="7">
    <source>
        <dbReference type="PROSITE" id="PS51918"/>
    </source>
</evidence>
<sequence>MKENMLYRDFASFMSEYFPGKKVQKISLDLIHNCPTRDGSLGRGGCTYCNNKSFSPAYALSHKSVTEQLQEGISFFSHKYPSMEYLAYFQAYTSTYGEVEKLKEMYLEALSYPGVVGLVIGTRPDCMPDSLLSFLSQLSKEYFVLIEYGVESTIDRTLELVQRGHTFECSKETILRTHDSGLLCGAHLILGLPGESREDMLSHAQRLNDLPISTLKLHQLQIIKGTLMARDFVLHPDRYHLFTEDEYVDLCVDFLRQLRPDIVVERFVSSSPKDMILAPKWGKKNYQFVELIKKRLLTSK</sequence>
<dbReference type="Gene3D" id="3.80.30.20">
    <property type="entry name" value="tm_1862 like domain"/>
    <property type="match status" value="1"/>
</dbReference>
<dbReference type="InterPro" id="IPR023404">
    <property type="entry name" value="rSAM_horseshoe"/>
</dbReference>
<dbReference type="InterPro" id="IPR007197">
    <property type="entry name" value="rSAM"/>
</dbReference>
<protein>
    <submittedName>
        <fullName evidence="8">TIGR01212 family radical SAM protein</fullName>
    </submittedName>
</protein>
<organism evidence="8 9">
    <name type="scientific">Falsiporphyromonas endometrii</name>
    <dbReference type="NCBI Taxonomy" id="1387297"/>
    <lineage>
        <taxon>Bacteria</taxon>
        <taxon>Pseudomonadati</taxon>
        <taxon>Bacteroidota</taxon>
        <taxon>Bacteroidia</taxon>
        <taxon>Bacteroidales</taxon>
        <taxon>Porphyromonadaceae</taxon>
        <taxon>Falsiporphyromonas</taxon>
    </lineage>
</organism>
<dbReference type="SFLD" id="SFLDS00029">
    <property type="entry name" value="Radical_SAM"/>
    <property type="match status" value="1"/>
</dbReference>
<dbReference type="RefSeq" id="WP_380080133.1">
    <property type="nucleotide sequence ID" value="NZ_JBHSGO010000215.1"/>
</dbReference>
<name>A0ABV9K9L6_9PORP</name>
<dbReference type="EMBL" id="JBHSGO010000215">
    <property type="protein sequence ID" value="MFC4666757.1"/>
    <property type="molecule type" value="Genomic_DNA"/>
</dbReference>
<dbReference type="SFLD" id="SFLDG01086">
    <property type="entry name" value="elongater_protein-like"/>
    <property type="match status" value="1"/>
</dbReference>